<reference evidence="1" key="1">
    <citation type="submission" date="2020-09" db="EMBL/GenBank/DDBJ databases">
        <title>Genome-Enabled Discovery of Anthraquinone Biosynthesis in Senna tora.</title>
        <authorList>
            <person name="Kang S.-H."/>
            <person name="Pandey R.P."/>
            <person name="Lee C.-M."/>
            <person name="Sim J.-S."/>
            <person name="Jeong J.-T."/>
            <person name="Choi B.-S."/>
            <person name="Jung M."/>
            <person name="Ginzburg D."/>
            <person name="Zhao K."/>
            <person name="Won S.Y."/>
            <person name="Oh T.-J."/>
            <person name="Yu Y."/>
            <person name="Kim N.-H."/>
            <person name="Lee O.R."/>
            <person name="Lee T.-H."/>
            <person name="Bashyal P."/>
            <person name="Kim T.-S."/>
            <person name="Lee W.-H."/>
            <person name="Kawkins C."/>
            <person name="Kim C.-K."/>
            <person name="Kim J.S."/>
            <person name="Ahn B.O."/>
            <person name="Rhee S.Y."/>
            <person name="Sohng J.K."/>
        </authorList>
    </citation>
    <scope>NUCLEOTIDE SEQUENCE</scope>
    <source>
        <tissue evidence="1">Leaf</tissue>
    </source>
</reference>
<organism evidence="1 2">
    <name type="scientific">Senna tora</name>
    <dbReference type="NCBI Taxonomy" id="362788"/>
    <lineage>
        <taxon>Eukaryota</taxon>
        <taxon>Viridiplantae</taxon>
        <taxon>Streptophyta</taxon>
        <taxon>Embryophyta</taxon>
        <taxon>Tracheophyta</taxon>
        <taxon>Spermatophyta</taxon>
        <taxon>Magnoliopsida</taxon>
        <taxon>eudicotyledons</taxon>
        <taxon>Gunneridae</taxon>
        <taxon>Pentapetalae</taxon>
        <taxon>rosids</taxon>
        <taxon>fabids</taxon>
        <taxon>Fabales</taxon>
        <taxon>Fabaceae</taxon>
        <taxon>Caesalpinioideae</taxon>
        <taxon>Cassia clade</taxon>
        <taxon>Senna</taxon>
    </lineage>
</organism>
<keyword evidence="2" id="KW-1185">Reference proteome</keyword>
<accession>A0A835CH92</accession>
<proteinExistence type="predicted"/>
<dbReference type="Proteomes" id="UP000634136">
    <property type="component" value="Unassembled WGS sequence"/>
</dbReference>
<name>A0A835CH92_9FABA</name>
<dbReference type="EMBL" id="JAAIUW010000003">
    <property type="protein sequence ID" value="KAF7838907.1"/>
    <property type="molecule type" value="Genomic_DNA"/>
</dbReference>
<sequence length="24" mass="2364">MGVGIGGHKLQKPYASTGAAMTTS</sequence>
<comment type="caution">
    <text evidence="1">The sequence shown here is derived from an EMBL/GenBank/DDBJ whole genome shotgun (WGS) entry which is preliminary data.</text>
</comment>
<gene>
    <name evidence="1" type="ORF">G2W53_007389</name>
</gene>
<evidence type="ECO:0000313" key="1">
    <source>
        <dbReference type="EMBL" id="KAF7838907.1"/>
    </source>
</evidence>
<dbReference type="AlphaFoldDB" id="A0A835CH92"/>
<protein>
    <submittedName>
        <fullName evidence="1">Uncharacterized protein</fullName>
    </submittedName>
</protein>
<evidence type="ECO:0000313" key="2">
    <source>
        <dbReference type="Proteomes" id="UP000634136"/>
    </source>
</evidence>